<dbReference type="InterPro" id="IPR018682">
    <property type="entry name" value="DUF2167_membr"/>
</dbReference>
<keyword evidence="2" id="KW-1185">Reference proteome</keyword>
<dbReference type="Pfam" id="PF09935">
    <property type="entry name" value="DUF2167"/>
    <property type="match status" value="1"/>
</dbReference>
<dbReference type="Proteomes" id="UP001424741">
    <property type="component" value="Unassembled WGS sequence"/>
</dbReference>
<dbReference type="EMBL" id="BAABRL010000014">
    <property type="protein sequence ID" value="GAA5497372.1"/>
    <property type="molecule type" value="Genomic_DNA"/>
</dbReference>
<evidence type="ECO:0000313" key="1">
    <source>
        <dbReference type="EMBL" id="GAA5497372.1"/>
    </source>
</evidence>
<proteinExistence type="predicted"/>
<comment type="caution">
    <text evidence="1">The sequence shown here is derived from an EMBL/GenBank/DDBJ whole genome shotgun (WGS) entry which is preliminary data.</text>
</comment>
<evidence type="ECO:0000313" key="2">
    <source>
        <dbReference type="Proteomes" id="UP001424741"/>
    </source>
</evidence>
<name>A0ABP9V7N3_9BACT</name>
<gene>
    <name evidence="1" type="ORF">Rhal01_03566</name>
</gene>
<reference evidence="1 2" key="1">
    <citation type="submission" date="2024-02" db="EMBL/GenBank/DDBJ databases">
        <title>Rubritalea halochordaticola NBRC 107102.</title>
        <authorList>
            <person name="Ichikawa N."/>
            <person name="Katano-Makiyama Y."/>
            <person name="Hidaka K."/>
        </authorList>
    </citation>
    <scope>NUCLEOTIDE SEQUENCE [LARGE SCALE GENOMIC DNA]</scope>
    <source>
        <strain evidence="1 2">NBRC 107102</strain>
    </source>
</reference>
<evidence type="ECO:0008006" key="3">
    <source>
        <dbReference type="Google" id="ProtNLM"/>
    </source>
</evidence>
<accession>A0ABP9V7N3</accession>
<organism evidence="1 2">
    <name type="scientific">Rubritalea halochordaticola</name>
    <dbReference type="NCBI Taxonomy" id="714537"/>
    <lineage>
        <taxon>Bacteria</taxon>
        <taxon>Pseudomonadati</taxon>
        <taxon>Verrucomicrobiota</taxon>
        <taxon>Verrucomicrobiia</taxon>
        <taxon>Verrucomicrobiales</taxon>
        <taxon>Rubritaleaceae</taxon>
        <taxon>Rubritalea</taxon>
    </lineage>
</organism>
<protein>
    <recommendedName>
        <fullName evidence="3">DUF2167 domain-containing protein</fullName>
    </recommendedName>
</protein>
<sequence length="285" mass="31534">MKSLFKVACVVSSLALPLAAQESQEPQVNLSPEMIDQLLIQEIRTEFPSAKLDGTGALGNNAEIEVREELIYLDASDAQKYMQSIGNLPSDMSGMLLDKNEEWFVTFTFDPMGYVKDEDKEDLDANKLLSQLQESQKKANEIRGQQGKPKLYITGWKTPPKYNEQTNNLEWGLLLRDDQGQTLLNHDIKLLGRKGVMSAKLVCDPEQFSALEPKLANVLEGFNYTAGNKYSEYKEGDKIAELGLAGLIAGGGAFVIWKFWKQIAFGVVAVGAAAKSFIGKLFGRS</sequence>